<dbReference type="EMBL" id="LAZR01003755">
    <property type="protein sequence ID" value="KKN15013.1"/>
    <property type="molecule type" value="Genomic_DNA"/>
</dbReference>
<evidence type="ECO:0000313" key="1">
    <source>
        <dbReference type="EMBL" id="KKN15013.1"/>
    </source>
</evidence>
<comment type="caution">
    <text evidence="1">The sequence shown here is derived from an EMBL/GenBank/DDBJ whole genome shotgun (WGS) entry which is preliminary data.</text>
</comment>
<reference evidence="1" key="1">
    <citation type="journal article" date="2015" name="Nature">
        <title>Complex archaea that bridge the gap between prokaryotes and eukaryotes.</title>
        <authorList>
            <person name="Spang A."/>
            <person name="Saw J.H."/>
            <person name="Jorgensen S.L."/>
            <person name="Zaremba-Niedzwiedzka K."/>
            <person name="Martijn J."/>
            <person name="Lind A.E."/>
            <person name="van Eijk R."/>
            <person name="Schleper C."/>
            <person name="Guy L."/>
            <person name="Ettema T.J."/>
        </authorList>
    </citation>
    <scope>NUCLEOTIDE SEQUENCE</scope>
</reference>
<sequence>LEACEVRIWTLETTSPGFAERFNTLEEKIEGTEKSLKGELDILKELVIKLLIKNGVDTSNLGGRIGGKAESVTDLRRTAQ</sequence>
<accession>A0A0F9RCL2</accession>
<proteinExistence type="predicted"/>
<protein>
    <submittedName>
        <fullName evidence="1">Uncharacterized protein</fullName>
    </submittedName>
</protein>
<name>A0A0F9RCL2_9ZZZZ</name>
<feature type="non-terminal residue" evidence="1">
    <location>
        <position position="1"/>
    </location>
</feature>
<dbReference type="AlphaFoldDB" id="A0A0F9RCL2"/>
<organism evidence="1">
    <name type="scientific">marine sediment metagenome</name>
    <dbReference type="NCBI Taxonomy" id="412755"/>
    <lineage>
        <taxon>unclassified sequences</taxon>
        <taxon>metagenomes</taxon>
        <taxon>ecological metagenomes</taxon>
    </lineage>
</organism>
<gene>
    <name evidence="1" type="ORF">LCGC14_0990150</name>
</gene>